<dbReference type="InterPro" id="IPR009000">
    <property type="entry name" value="Transl_B-barrel_sf"/>
</dbReference>
<comment type="subcellular location">
    <subcellularLocation>
        <location evidence="5">Cytoplasm</location>
    </subcellularLocation>
</comment>
<keyword evidence="1 5" id="KW-0963">Cytoplasm</keyword>
<evidence type="ECO:0000256" key="4">
    <source>
        <dbReference type="ARBA" id="ARBA00023186"/>
    </source>
</evidence>
<evidence type="ECO:0000313" key="8">
    <source>
        <dbReference type="EMBL" id="MDO1559421.1"/>
    </source>
</evidence>
<proteinExistence type="inferred from homology"/>
<dbReference type="EMBL" id="JAUKTR010000003">
    <property type="protein sequence ID" value="MDO1559421.1"/>
    <property type="molecule type" value="Genomic_DNA"/>
</dbReference>
<dbReference type="PANTHER" id="PTHR33692:SF1">
    <property type="entry name" value="RIBOSOME MATURATION FACTOR RIMM"/>
    <property type="match status" value="1"/>
</dbReference>
<dbReference type="Gene3D" id="2.40.30.60">
    <property type="entry name" value="RimM"/>
    <property type="match status" value="1"/>
</dbReference>
<dbReference type="RefSeq" id="WP_302109851.1">
    <property type="nucleotide sequence ID" value="NZ_JAUKTR010000003.1"/>
</dbReference>
<protein>
    <recommendedName>
        <fullName evidence="5">Ribosome maturation factor RimM</fullName>
    </recommendedName>
</protein>
<reference evidence="8" key="1">
    <citation type="submission" date="2023-07" db="EMBL/GenBank/DDBJ databases">
        <title>Brevundimonas soil sp. nov., isolated from the soil of chemical plant.</title>
        <authorList>
            <person name="Wu N."/>
        </authorList>
    </citation>
    <scope>NUCLEOTIDE SEQUENCE</scope>
    <source>
        <strain evidence="8">XZ-24</strain>
    </source>
</reference>
<keyword evidence="3 5" id="KW-0698">rRNA processing</keyword>
<comment type="similarity">
    <text evidence="5">Belongs to the RimM family.</text>
</comment>
<comment type="domain">
    <text evidence="5">The PRC barrel domain binds ribosomal protein uS19.</text>
</comment>
<evidence type="ECO:0000256" key="5">
    <source>
        <dbReference type="HAMAP-Rule" id="MF_00014"/>
    </source>
</evidence>
<dbReference type="NCBIfam" id="TIGR02273">
    <property type="entry name" value="16S_RimM"/>
    <property type="match status" value="1"/>
</dbReference>
<dbReference type="SUPFAM" id="SSF50447">
    <property type="entry name" value="Translation proteins"/>
    <property type="match status" value="1"/>
</dbReference>
<accession>A0ABT8SLH5</accession>
<name>A0ABT8SLH5_9CAUL</name>
<evidence type="ECO:0000313" key="9">
    <source>
        <dbReference type="Proteomes" id="UP001169063"/>
    </source>
</evidence>
<dbReference type="InterPro" id="IPR011961">
    <property type="entry name" value="RimM"/>
</dbReference>
<keyword evidence="2 5" id="KW-0690">Ribosome biogenesis</keyword>
<feature type="domain" description="Ribosome maturation factor RimM PRC barrel" evidence="7">
    <location>
        <begin position="105"/>
        <end position="171"/>
    </location>
</feature>
<evidence type="ECO:0000256" key="1">
    <source>
        <dbReference type="ARBA" id="ARBA00022490"/>
    </source>
</evidence>
<feature type="domain" description="RimM N-terminal" evidence="6">
    <location>
        <begin position="11"/>
        <end position="90"/>
    </location>
</feature>
<dbReference type="InterPro" id="IPR011033">
    <property type="entry name" value="PRC_barrel-like_sf"/>
</dbReference>
<dbReference type="Pfam" id="PF01782">
    <property type="entry name" value="RimM"/>
    <property type="match status" value="1"/>
</dbReference>
<keyword evidence="4 5" id="KW-0143">Chaperone</keyword>
<comment type="caution">
    <text evidence="8">The sequence shown here is derived from an EMBL/GenBank/DDBJ whole genome shotgun (WGS) entry which is preliminary data.</text>
</comment>
<evidence type="ECO:0000259" key="6">
    <source>
        <dbReference type="Pfam" id="PF01782"/>
    </source>
</evidence>
<dbReference type="Proteomes" id="UP001169063">
    <property type="component" value="Unassembled WGS sequence"/>
</dbReference>
<gene>
    <name evidence="5 8" type="primary">rimM</name>
    <name evidence="8" type="ORF">Q0812_08270</name>
</gene>
<comment type="subunit">
    <text evidence="5">Binds ribosomal protein uS19.</text>
</comment>
<dbReference type="InterPro" id="IPR002676">
    <property type="entry name" value="RimM_N"/>
</dbReference>
<dbReference type="InterPro" id="IPR056792">
    <property type="entry name" value="PRC_RimM"/>
</dbReference>
<keyword evidence="9" id="KW-1185">Reference proteome</keyword>
<evidence type="ECO:0000256" key="3">
    <source>
        <dbReference type="ARBA" id="ARBA00022552"/>
    </source>
</evidence>
<dbReference type="InterPro" id="IPR036976">
    <property type="entry name" value="RimM_N_sf"/>
</dbReference>
<dbReference type="Pfam" id="PF24986">
    <property type="entry name" value="PRC_RimM"/>
    <property type="match status" value="1"/>
</dbReference>
<organism evidence="8 9">
    <name type="scientific">Peiella sedimenti</name>
    <dbReference type="NCBI Taxonomy" id="3061083"/>
    <lineage>
        <taxon>Bacteria</taxon>
        <taxon>Pseudomonadati</taxon>
        <taxon>Pseudomonadota</taxon>
        <taxon>Alphaproteobacteria</taxon>
        <taxon>Caulobacterales</taxon>
        <taxon>Caulobacteraceae</taxon>
        <taxon>Peiella</taxon>
    </lineage>
</organism>
<dbReference type="HAMAP" id="MF_00014">
    <property type="entry name" value="Ribosome_mat_RimM"/>
    <property type="match status" value="1"/>
</dbReference>
<comment type="function">
    <text evidence="5">An accessory protein needed during the final step in the assembly of 30S ribosomal subunit, possibly for assembly of the head region. Essential for efficient processing of 16S rRNA. May be needed both before and after RbfA during the maturation of 16S rRNA. It has affinity for free ribosomal 30S subunits but not for 70S ribosomes.</text>
</comment>
<dbReference type="SUPFAM" id="SSF50346">
    <property type="entry name" value="PRC-barrel domain"/>
    <property type="match status" value="1"/>
</dbReference>
<dbReference type="Gene3D" id="2.30.30.240">
    <property type="entry name" value="PRC-barrel domain"/>
    <property type="match status" value="1"/>
</dbReference>
<evidence type="ECO:0000256" key="2">
    <source>
        <dbReference type="ARBA" id="ARBA00022517"/>
    </source>
</evidence>
<dbReference type="PANTHER" id="PTHR33692">
    <property type="entry name" value="RIBOSOME MATURATION FACTOR RIMM"/>
    <property type="match status" value="1"/>
</dbReference>
<sequence length="180" mass="19245">MSDERDPLILVGRVAGAFGVRGEVRLSAYTADPLAVAAYGPLLNDAGRPVLTLESSRRLKANEVAARAAEVETREQAEALRGLNLHVRRSTLPPPDDEDEFYLADLIGLEARSPEGEALGQVKAVQNFGAGDILEIAPAEGGPTWYLPFTRAAVPEVRIAEGWLTAVRPEESESGPAETS</sequence>
<evidence type="ECO:0000259" key="7">
    <source>
        <dbReference type="Pfam" id="PF24986"/>
    </source>
</evidence>